<proteinExistence type="predicted"/>
<name>A0ACB7S2Q2_HYAAI</name>
<organism evidence="1 2">
    <name type="scientific">Hyalomma asiaticum</name>
    <name type="common">Tick</name>
    <dbReference type="NCBI Taxonomy" id="266040"/>
    <lineage>
        <taxon>Eukaryota</taxon>
        <taxon>Metazoa</taxon>
        <taxon>Ecdysozoa</taxon>
        <taxon>Arthropoda</taxon>
        <taxon>Chelicerata</taxon>
        <taxon>Arachnida</taxon>
        <taxon>Acari</taxon>
        <taxon>Parasitiformes</taxon>
        <taxon>Ixodida</taxon>
        <taxon>Ixodoidea</taxon>
        <taxon>Ixodidae</taxon>
        <taxon>Hyalomminae</taxon>
        <taxon>Hyalomma</taxon>
    </lineage>
</organism>
<gene>
    <name evidence="1" type="ORF">HPB50_010350</name>
</gene>
<sequence length="138" mass="14691">MVPDRKMPAAGGATTASPASPSPHHTNPFPSTNNTCGANFRPTPSLLPHALSHPGTYSPACRLCGSSIANYQHIFYSCPAHLPPASWHLKSPQQWEAALSSTRPDLQLRLVTWAEDVAARHCLDATTGSLKAAHNAAF</sequence>
<comment type="caution">
    <text evidence="1">The sequence shown here is derived from an EMBL/GenBank/DDBJ whole genome shotgun (WGS) entry which is preliminary data.</text>
</comment>
<keyword evidence="2" id="KW-1185">Reference proteome</keyword>
<dbReference type="Proteomes" id="UP000821845">
    <property type="component" value="Chromosome 6"/>
</dbReference>
<accession>A0ACB7S2Q2</accession>
<evidence type="ECO:0000313" key="2">
    <source>
        <dbReference type="Proteomes" id="UP000821845"/>
    </source>
</evidence>
<evidence type="ECO:0000313" key="1">
    <source>
        <dbReference type="EMBL" id="KAH6927994.1"/>
    </source>
</evidence>
<reference evidence="1" key="1">
    <citation type="submission" date="2020-05" db="EMBL/GenBank/DDBJ databases">
        <title>Large-scale comparative analyses of tick genomes elucidate their genetic diversity and vector capacities.</title>
        <authorList>
            <person name="Jia N."/>
            <person name="Wang J."/>
            <person name="Shi W."/>
            <person name="Du L."/>
            <person name="Sun Y."/>
            <person name="Zhan W."/>
            <person name="Jiang J."/>
            <person name="Wang Q."/>
            <person name="Zhang B."/>
            <person name="Ji P."/>
            <person name="Sakyi L.B."/>
            <person name="Cui X."/>
            <person name="Yuan T."/>
            <person name="Jiang B."/>
            <person name="Yang W."/>
            <person name="Lam T.T.-Y."/>
            <person name="Chang Q."/>
            <person name="Ding S."/>
            <person name="Wang X."/>
            <person name="Zhu J."/>
            <person name="Ruan X."/>
            <person name="Zhao L."/>
            <person name="Wei J."/>
            <person name="Que T."/>
            <person name="Du C."/>
            <person name="Cheng J."/>
            <person name="Dai P."/>
            <person name="Han X."/>
            <person name="Huang E."/>
            <person name="Gao Y."/>
            <person name="Liu J."/>
            <person name="Shao H."/>
            <person name="Ye R."/>
            <person name="Li L."/>
            <person name="Wei W."/>
            <person name="Wang X."/>
            <person name="Wang C."/>
            <person name="Yang T."/>
            <person name="Huo Q."/>
            <person name="Li W."/>
            <person name="Guo W."/>
            <person name="Chen H."/>
            <person name="Zhou L."/>
            <person name="Ni X."/>
            <person name="Tian J."/>
            <person name="Zhou Y."/>
            <person name="Sheng Y."/>
            <person name="Liu T."/>
            <person name="Pan Y."/>
            <person name="Xia L."/>
            <person name="Li J."/>
            <person name="Zhao F."/>
            <person name="Cao W."/>
        </authorList>
    </citation>
    <scope>NUCLEOTIDE SEQUENCE</scope>
    <source>
        <strain evidence="1">Hyas-2018</strain>
    </source>
</reference>
<protein>
    <submittedName>
        <fullName evidence="1">Uncharacterized protein</fullName>
    </submittedName>
</protein>
<dbReference type="EMBL" id="CM023486">
    <property type="protein sequence ID" value="KAH6927994.1"/>
    <property type="molecule type" value="Genomic_DNA"/>
</dbReference>